<sequence length="133" mass="14643">MDLLRHCIFRPPQPQVLDHATPSTPISIYVSSLRAHISHHLYSSTWCTTSCTGHIEKSLVGEIRSSIDFNVAGQPQPQALLQHFSHSHPLILSNLHHPQPQQKILNGQRLAASCAACKLDASGGWIYSCTPCT</sequence>
<evidence type="ECO:0000313" key="1">
    <source>
        <dbReference type="EMBL" id="RXH94145.1"/>
    </source>
</evidence>
<accession>A0A498JGY3</accession>
<gene>
    <name evidence="1" type="ORF">DVH24_016212</name>
</gene>
<dbReference type="AlphaFoldDB" id="A0A498JGY3"/>
<keyword evidence="2" id="KW-1185">Reference proteome</keyword>
<protein>
    <submittedName>
        <fullName evidence="1">Uncharacterized protein</fullName>
    </submittedName>
</protein>
<evidence type="ECO:0000313" key="2">
    <source>
        <dbReference type="Proteomes" id="UP000290289"/>
    </source>
</evidence>
<proteinExistence type="predicted"/>
<organism evidence="1 2">
    <name type="scientific">Malus domestica</name>
    <name type="common">Apple</name>
    <name type="synonym">Pyrus malus</name>
    <dbReference type="NCBI Taxonomy" id="3750"/>
    <lineage>
        <taxon>Eukaryota</taxon>
        <taxon>Viridiplantae</taxon>
        <taxon>Streptophyta</taxon>
        <taxon>Embryophyta</taxon>
        <taxon>Tracheophyta</taxon>
        <taxon>Spermatophyta</taxon>
        <taxon>Magnoliopsida</taxon>
        <taxon>eudicotyledons</taxon>
        <taxon>Gunneridae</taxon>
        <taxon>Pentapetalae</taxon>
        <taxon>rosids</taxon>
        <taxon>fabids</taxon>
        <taxon>Rosales</taxon>
        <taxon>Rosaceae</taxon>
        <taxon>Amygdaloideae</taxon>
        <taxon>Maleae</taxon>
        <taxon>Malus</taxon>
    </lineage>
</organism>
<dbReference type="EMBL" id="RDQH01000333">
    <property type="protein sequence ID" value="RXH94145.1"/>
    <property type="molecule type" value="Genomic_DNA"/>
</dbReference>
<dbReference type="Proteomes" id="UP000290289">
    <property type="component" value="Chromosome 7"/>
</dbReference>
<reference evidence="1 2" key="1">
    <citation type="submission" date="2018-10" db="EMBL/GenBank/DDBJ databases">
        <title>A high-quality apple genome assembly.</title>
        <authorList>
            <person name="Hu J."/>
        </authorList>
    </citation>
    <scope>NUCLEOTIDE SEQUENCE [LARGE SCALE GENOMIC DNA]</scope>
    <source>
        <strain evidence="2">cv. HFTH1</strain>
        <tissue evidence="1">Young leaf</tissue>
    </source>
</reference>
<name>A0A498JGY3_MALDO</name>
<comment type="caution">
    <text evidence="1">The sequence shown here is derived from an EMBL/GenBank/DDBJ whole genome shotgun (WGS) entry which is preliminary data.</text>
</comment>